<dbReference type="RefSeq" id="XP_051242149.1">
    <property type="nucleotide sequence ID" value="XM_051386189.1"/>
</dbReference>
<dbReference type="InterPro" id="IPR016186">
    <property type="entry name" value="C-type_lectin-like/link_sf"/>
</dbReference>
<organism evidence="4 5">
    <name type="scientific">Dicentrarchus labrax</name>
    <name type="common">European seabass</name>
    <name type="synonym">Morone labrax</name>
    <dbReference type="NCBI Taxonomy" id="13489"/>
    <lineage>
        <taxon>Eukaryota</taxon>
        <taxon>Metazoa</taxon>
        <taxon>Chordata</taxon>
        <taxon>Craniata</taxon>
        <taxon>Vertebrata</taxon>
        <taxon>Euteleostomi</taxon>
        <taxon>Actinopterygii</taxon>
        <taxon>Neopterygii</taxon>
        <taxon>Teleostei</taxon>
        <taxon>Neoteleostei</taxon>
        <taxon>Acanthomorphata</taxon>
        <taxon>Eupercaria</taxon>
        <taxon>Moronidae</taxon>
        <taxon>Dicentrarchus</taxon>
    </lineage>
</organism>
<reference evidence="4" key="2">
    <citation type="submission" date="2025-09" db="UniProtKB">
        <authorList>
            <consortium name="Ensembl"/>
        </authorList>
    </citation>
    <scope>IDENTIFICATION</scope>
</reference>
<dbReference type="CDD" id="cd00037">
    <property type="entry name" value="CLECT"/>
    <property type="match status" value="1"/>
</dbReference>
<dbReference type="SMART" id="SM00034">
    <property type="entry name" value="CLECT"/>
    <property type="match status" value="1"/>
</dbReference>
<dbReference type="AlphaFoldDB" id="A0A8P4GSB8"/>
<evidence type="ECO:0000313" key="4">
    <source>
        <dbReference type="Ensembl" id="ENSDLAP00005083058.1"/>
    </source>
</evidence>
<dbReference type="OrthoDB" id="7357196at2759"/>
<dbReference type="PROSITE" id="PS00615">
    <property type="entry name" value="C_TYPE_LECTIN_1"/>
    <property type="match status" value="1"/>
</dbReference>
<reference evidence="4" key="1">
    <citation type="submission" date="2025-08" db="UniProtKB">
        <authorList>
            <consortium name="Ensembl"/>
        </authorList>
    </citation>
    <scope>IDENTIFICATION</scope>
</reference>
<dbReference type="InterPro" id="IPR001304">
    <property type="entry name" value="C-type_lectin-like"/>
</dbReference>
<dbReference type="OMA" id="AWPSICM"/>
<dbReference type="PANTHER" id="PTHR22803">
    <property type="entry name" value="MANNOSE, PHOSPHOLIPASE, LECTIN RECEPTOR RELATED"/>
    <property type="match status" value="1"/>
</dbReference>
<dbReference type="InterPro" id="IPR018378">
    <property type="entry name" value="C-type_lectin_CS"/>
</dbReference>
<sequence>MKALLLLSVLLCGALTATAAAVGAAEAAPQELQEDNQISEAENEAGVFVPEEEKPRSFFAGEMAPSAEGRFFACPSGWVRYKSSCYQLVSSSRSWSSAAAHCASLGASLASVHDQFDYSFLQELTRRAGYTISWMGGFYFQGWRWVDQSSFSYSYWSTVNSASSYPCVYLRVSGGWSNHACSTTWPSICMKRTDTC</sequence>
<dbReference type="Proteomes" id="UP000694389">
    <property type="component" value="Unassembled WGS sequence"/>
</dbReference>
<evidence type="ECO:0000256" key="1">
    <source>
        <dbReference type="ARBA" id="ARBA00023157"/>
    </source>
</evidence>
<feature type="chain" id="PRO_5035928595" description="C-type lectin domain-containing protein" evidence="2">
    <location>
        <begin position="20"/>
        <end position="196"/>
    </location>
</feature>
<keyword evidence="1" id="KW-1015">Disulfide bond</keyword>
<proteinExistence type="predicted"/>
<protein>
    <recommendedName>
        <fullName evidence="3">C-type lectin domain-containing protein</fullName>
    </recommendedName>
</protein>
<dbReference type="GeneTree" id="ENSGT00940000177492"/>
<name>A0A8P4GSB8_DICLA</name>
<feature type="domain" description="C-type lectin" evidence="3">
    <location>
        <begin position="81"/>
        <end position="190"/>
    </location>
</feature>
<dbReference type="GeneID" id="127355374"/>
<dbReference type="SUPFAM" id="SSF56436">
    <property type="entry name" value="C-type lectin-like"/>
    <property type="match status" value="1"/>
</dbReference>
<evidence type="ECO:0000313" key="5">
    <source>
        <dbReference type="Proteomes" id="UP000694389"/>
    </source>
</evidence>
<dbReference type="InterPro" id="IPR016187">
    <property type="entry name" value="CTDL_fold"/>
</dbReference>
<dbReference type="Ensembl" id="ENSDLAT00005068004.1">
    <property type="protein sequence ID" value="ENSDLAP00005083058.1"/>
    <property type="gene ID" value="ENSDLAG00005027748.1"/>
</dbReference>
<keyword evidence="2" id="KW-0732">Signal</keyword>
<dbReference type="Pfam" id="PF00059">
    <property type="entry name" value="Lectin_C"/>
    <property type="match status" value="1"/>
</dbReference>
<keyword evidence="5" id="KW-1185">Reference proteome</keyword>
<accession>A0A8P4GSB8</accession>
<feature type="signal peptide" evidence="2">
    <location>
        <begin position="1"/>
        <end position="19"/>
    </location>
</feature>
<dbReference type="InterPro" id="IPR050111">
    <property type="entry name" value="C-type_lectin/snaclec_domain"/>
</dbReference>
<evidence type="ECO:0000259" key="3">
    <source>
        <dbReference type="PROSITE" id="PS50041"/>
    </source>
</evidence>
<evidence type="ECO:0000256" key="2">
    <source>
        <dbReference type="SAM" id="SignalP"/>
    </source>
</evidence>
<dbReference type="Gene3D" id="3.10.100.10">
    <property type="entry name" value="Mannose-Binding Protein A, subunit A"/>
    <property type="match status" value="1"/>
</dbReference>
<dbReference type="PROSITE" id="PS50041">
    <property type="entry name" value="C_TYPE_LECTIN_2"/>
    <property type="match status" value="1"/>
</dbReference>
<gene>
    <name evidence="4" type="primary">LOC127355374</name>
</gene>